<dbReference type="PANTHER" id="PTHR31297">
    <property type="entry name" value="GLUCAN ENDO-1,6-BETA-GLUCOSIDASE B"/>
    <property type="match status" value="1"/>
</dbReference>
<dbReference type="EC" id="3.2.1.58" evidence="7"/>
<accession>A0AA43TZK3</accession>
<keyword evidence="2 5" id="KW-0378">Hydrolase</keyword>
<dbReference type="InterPro" id="IPR001547">
    <property type="entry name" value="Glyco_hydro_5"/>
</dbReference>
<name>A0AA43TZK3_9LECA</name>
<evidence type="ECO:0000256" key="1">
    <source>
        <dbReference type="ARBA" id="ARBA00005641"/>
    </source>
</evidence>
<proteinExistence type="inferred from homology"/>
<dbReference type="PROSITE" id="PS00659">
    <property type="entry name" value="GLYCOSYL_HYDROL_F5"/>
    <property type="match status" value="1"/>
</dbReference>
<dbReference type="Gene3D" id="3.20.20.80">
    <property type="entry name" value="Glycosidases"/>
    <property type="match status" value="1"/>
</dbReference>
<organism evidence="7 8">
    <name type="scientific">Ramalina farinacea</name>
    <dbReference type="NCBI Taxonomy" id="258253"/>
    <lineage>
        <taxon>Eukaryota</taxon>
        <taxon>Fungi</taxon>
        <taxon>Dikarya</taxon>
        <taxon>Ascomycota</taxon>
        <taxon>Pezizomycotina</taxon>
        <taxon>Lecanoromycetes</taxon>
        <taxon>OSLEUM clade</taxon>
        <taxon>Lecanoromycetidae</taxon>
        <taxon>Lecanorales</taxon>
        <taxon>Lecanorineae</taxon>
        <taxon>Ramalinaceae</taxon>
        <taxon>Ramalina</taxon>
    </lineage>
</organism>
<dbReference type="GO" id="GO:0004338">
    <property type="term" value="F:glucan exo-1,3-beta-glucosidase activity"/>
    <property type="evidence" value="ECO:0007669"/>
    <property type="project" value="UniProtKB-EC"/>
</dbReference>
<dbReference type="Proteomes" id="UP001161017">
    <property type="component" value="Unassembled WGS sequence"/>
</dbReference>
<dbReference type="GO" id="GO:0009986">
    <property type="term" value="C:cell surface"/>
    <property type="evidence" value="ECO:0007669"/>
    <property type="project" value="TreeGrafter"/>
</dbReference>
<dbReference type="GO" id="GO:0005576">
    <property type="term" value="C:extracellular region"/>
    <property type="evidence" value="ECO:0007669"/>
    <property type="project" value="TreeGrafter"/>
</dbReference>
<protein>
    <submittedName>
        <fullName evidence="7">Glucan exo-1,3-beta-glucosidase</fullName>
        <ecNumber evidence="7">3.2.1.58</ecNumber>
    </submittedName>
</protein>
<dbReference type="InterPro" id="IPR018087">
    <property type="entry name" value="Glyco_hydro_5_CS"/>
</dbReference>
<keyword evidence="4" id="KW-0961">Cell wall biogenesis/degradation</keyword>
<evidence type="ECO:0000313" key="7">
    <source>
        <dbReference type="EMBL" id="MDI1490307.1"/>
    </source>
</evidence>
<dbReference type="SUPFAM" id="SSF51445">
    <property type="entry name" value="(Trans)glycosidases"/>
    <property type="match status" value="1"/>
</dbReference>
<dbReference type="EMBL" id="JAPUFD010000011">
    <property type="protein sequence ID" value="MDI1490307.1"/>
    <property type="molecule type" value="Genomic_DNA"/>
</dbReference>
<dbReference type="InterPro" id="IPR017853">
    <property type="entry name" value="GH"/>
</dbReference>
<comment type="similarity">
    <text evidence="1 5">Belongs to the glycosyl hydrolase 5 (cellulase A) family.</text>
</comment>
<evidence type="ECO:0000313" key="8">
    <source>
        <dbReference type="Proteomes" id="UP001161017"/>
    </source>
</evidence>
<gene>
    <name evidence="7" type="primary">EXG2_1</name>
    <name evidence="7" type="ORF">OHK93_001507</name>
</gene>
<sequence>MTSPDVHRLRDMVRNVEASGGAAPYIDKAITWARATGLKVLIDLHGAPDSQNGYDNSGHNGTVGWTGSQEGIADTRAVIQKIANKYAQDSYQDTVVGIELLNEPLSSKLPGGTDALVQYYKDSYGDVRAISDTPTVLHDGFQNGTFWNDILSSSDAQGVIIDHHEYQVFTDELVALSADEHVQKVCSNSYTYAADTSHWVIVGEWTAAMTDCAAALNGYGIGSRWEGSYFGDSGSSGRSCGDINFIDTWNDTTIENTKRYIQAQLDVFTQQTKGFIFWNFKTEASAEWDLFRLLDKGVFPNLKNYQPQSVCS</sequence>
<feature type="domain" description="Glycoside hydrolase family 5" evidence="6">
    <location>
        <begin position="26"/>
        <end position="208"/>
    </location>
</feature>
<comment type="caution">
    <text evidence="7">The sequence shown here is derived from an EMBL/GenBank/DDBJ whole genome shotgun (WGS) entry which is preliminary data.</text>
</comment>
<dbReference type="GO" id="GO:0071555">
    <property type="term" value="P:cell wall organization"/>
    <property type="evidence" value="ECO:0007669"/>
    <property type="project" value="UniProtKB-KW"/>
</dbReference>
<evidence type="ECO:0000256" key="4">
    <source>
        <dbReference type="ARBA" id="ARBA00023316"/>
    </source>
</evidence>
<dbReference type="InterPro" id="IPR050386">
    <property type="entry name" value="Glycosyl_hydrolase_5"/>
</dbReference>
<dbReference type="PANTHER" id="PTHR31297:SF8">
    <property type="entry name" value="GLYCOSIDE HYDROLASE FAMILY 5 DOMAIN-CONTAINING PROTEIN"/>
    <property type="match status" value="1"/>
</dbReference>
<keyword evidence="8" id="KW-1185">Reference proteome</keyword>
<evidence type="ECO:0000256" key="3">
    <source>
        <dbReference type="ARBA" id="ARBA00023295"/>
    </source>
</evidence>
<keyword evidence="3 5" id="KW-0326">Glycosidase</keyword>
<evidence type="ECO:0000259" key="6">
    <source>
        <dbReference type="Pfam" id="PF00150"/>
    </source>
</evidence>
<evidence type="ECO:0000256" key="2">
    <source>
        <dbReference type="ARBA" id="ARBA00022801"/>
    </source>
</evidence>
<dbReference type="AlphaFoldDB" id="A0AA43TZK3"/>
<dbReference type="GO" id="GO:0009251">
    <property type="term" value="P:glucan catabolic process"/>
    <property type="evidence" value="ECO:0007669"/>
    <property type="project" value="TreeGrafter"/>
</dbReference>
<dbReference type="Pfam" id="PF00150">
    <property type="entry name" value="Cellulase"/>
    <property type="match status" value="1"/>
</dbReference>
<evidence type="ECO:0000256" key="5">
    <source>
        <dbReference type="RuleBase" id="RU361153"/>
    </source>
</evidence>
<reference evidence="7" key="1">
    <citation type="journal article" date="2023" name="Genome Biol. Evol.">
        <title>First Whole Genome Sequence and Flow Cytometry Genome Size Data for the Lichen-Forming Fungus Ramalina farinacea (Ascomycota).</title>
        <authorList>
            <person name="Llewellyn T."/>
            <person name="Mian S."/>
            <person name="Hill R."/>
            <person name="Leitch I.J."/>
            <person name="Gaya E."/>
        </authorList>
    </citation>
    <scope>NUCLEOTIDE SEQUENCE</scope>
    <source>
        <strain evidence="7">LIQ254RAFAR</strain>
    </source>
</reference>